<dbReference type="InterPro" id="IPR002642">
    <property type="entry name" value="LysoPLipase_cat_dom"/>
</dbReference>
<evidence type="ECO:0000256" key="3">
    <source>
        <dbReference type="PROSITE-ProRule" id="PRU00555"/>
    </source>
</evidence>
<dbReference type="PROSITE" id="PS51210">
    <property type="entry name" value="PLA2C"/>
    <property type="match status" value="1"/>
</dbReference>
<dbReference type="GeneTree" id="ENSGT01030000234606"/>
<reference evidence="6" key="1">
    <citation type="journal article" date="2004" name="Nature">
        <title>Genome duplication in the teleost fish Tetraodon nigroviridis reveals the early vertebrate proto-karyotype.</title>
        <authorList>
            <person name="Jaillon O."/>
            <person name="Aury J.-M."/>
            <person name="Brunet F."/>
            <person name="Petit J.-L."/>
            <person name="Stange-Thomann N."/>
            <person name="Mauceli E."/>
            <person name="Bouneau L."/>
            <person name="Fischer C."/>
            <person name="Ozouf-Costaz C."/>
            <person name="Bernot A."/>
            <person name="Nicaud S."/>
            <person name="Jaffe D."/>
            <person name="Fisher S."/>
            <person name="Lutfalla G."/>
            <person name="Dossat C."/>
            <person name="Segurens B."/>
            <person name="Dasilva C."/>
            <person name="Salanoubat M."/>
            <person name="Levy M."/>
            <person name="Boudet N."/>
            <person name="Castellano S."/>
            <person name="Anthouard V."/>
            <person name="Jubin C."/>
            <person name="Castelli V."/>
            <person name="Katinka M."/>
            <person name="Vacherie B."/>
            <person name="Biemont C."/>
            <person name="Skalli Z."/>
            <person name="Cattolico L."/>
            <person name="Poulain J."/>
            <person name="De Berardinis V."/>
            <person name="Cruaud C."/>
            <person name="Duprat S."/>
            <person name="Brottier P."/>
            <person name="Coutanceau J.-P."/>
            <person name="Gouzy J."/>
            <person name="Parra G."/>
            <person name="Lardier G."/>
            <person name="Chapple C."/>
            <person name="McKernan K.J."/>
            <person name="McEwan P."/>
            <person name="Bosak S."/>
            <person name="Kellis M."/>
            <person name="Volff J.-N."/>
            <person name="Guigo R."/>
            <person name="Zody M.C."/>
            <person name="Mesirov J."/>
            <person name="Lindblad-Toh K."/>
            <person name="Birren B."/>
            <person name="Nusbaum C."/>
            <person name="Kahn D."/>
            <person name="Robinson-Rechavi M."/>
            <person name="Laudet V."/>
            <person name="Schachter V."/>
            <person name="Quetier F."/>
            <person name="Saurin W."/>
            <person name="Scarpelli C."/>
            <person name="Wincker P."/>
            <person name="Lander E.S."/>
            <person name="Weissenbach J."/>
            <person name="Roest Crollius H."/>
        </authorList>
    </citation>
    <scope>NUCLEOTIDE SEQUENCE [LARGE SCALE GENOMIC DNA]</scope>
</reference>
<keyword evidence="2 3" id="KW-0443">Lipid metabolism</keyword>
<reference evidence="5" key="3">
    <citation type="submission" date="2025-09" db="UniProtKB">
        <authorList>
            <consortium name="Ensembl"/>
        </authorList>
    </citation>
    <scope>IDENTIFICATION</scope>
</reference>
<evidence type="ECO:0000313" key="6">
    <source>
        <dbReference type="Proteomes" id="UP000007303"/>
    </source>
</evidence>
<evidence type="ECO:0000256" key="2">
    <source>
        <dbReference type="ARBA" id="ARBA00023098"/>
    </source>
</evidence>
<dbReference type="GO" id="GO:0005635">
    <property type="term" value="C:nuclear envelope"/>
    <property type="evidence" value="ECO:0007669"/>
    <property type="project" value="TreeGrafter"/>
</dbReference>
<dbReference type="GO" id="GO:0047498">
    <property type="term" value="F:calcium-dependent phospholipase A2 activity"/>
    <property type="evidence" value="ECO:0007669"/>
    <property type="project" value="TreeGrafter"/>
</dbReference>
<sequence>LANSNSGTFLHCFQISIHYSTSICDGEQKYISSRKKMILKTIQELGIDCIEDSVPHVALLGSGGGERATVAMLGSTDQLVKERLFDTLLYTGGVSGSTWAMASLYSDPHFEVHMNQIISKMLGPDIPLSQILAWLDDRTDDDTFSLTDIWAVLTTAEIMKQLELRKLSEEAERNATNPYPIYTAVAREFTSEDPSSGTVRHWFEVSPHESGYTELDLFVDTPQLGSKFAAGCLQEKLPEMDMVKLQGICGSALADLMTIIRSLLNFLGILTHPQCPQLIQLFLRFHNMTTVVLRCVYEVFKYIIKPAVKKKVCRLSITEWVKTHYIFVKEAIVIPSPTSREKASHALDHLLDKYPDTSSMPTTHTTLLEVSWNMTTVVLRCVYELLKHLVKALLKWEWGNTRNFLYNYQDFQTPPQLHSKDIVYLIDAGLWMNLPFPPFLGHKRAVDLIIALDFSAGKAFETLTLAKKYAQDRANAFPQIDDKVLEERDWPRDCYVFEGKAKEPTIVYMPLFNRANCKDEKEVQKMMDKFGTFQLPYSNDKLKKLLNIARDNIKRNKSILHREIKKAASRKRQLSSE</sequence>
<dbReference type="GO" id="GO:0005829">
    <property type="term" value="C:cytosol"/>
    <property type="evidence" value="ECO:0007669"/>
    <property type="project" value="TreeGrafter"/>
</dbReference>
<evidence type="ECO:0000256" key="1">
    <source>
        <dbReference type="ARBA" id="ARBA00022801"/>
    </source>
</evidence>
<dbReference type="OMA" id="WEWGTTR"/>
<dbReference type="HOGENOM" id="CLU_011663_2_0_1"/>
<dbReference type="GO" id="GO:0046475">
    <property type="term" value="P:glycerophospholipid catabolic process"/>
    <property type="evidence" value="ECO:0007669"/>
    <property type="project" value="TreeGrafter"/>
</dbReference>
<dbReference type="PANTHER" id="PTHR10728">
    <property type="entry name" value="CYTOSOLIC PHOSPHOLIPASE A2"/>
    <property type="match status" value="1"/>
</dbReference>
<dbReference type="Ensembl" id="ENSTNIT00000017228.1">
    <property type="protein sequence ID" value="ENSTNIP00000017013.1"/>
    <property type="gene ID" value="ENSTNIG00000014005.1"/>
</dbReference>
<dbReference type="GO" id="GO:0005654">
    <property type="term" value="C:nucleoplasm"/>
    <property type="evidence" value="ECO:0007669"/>
    <property type="project" value="TreeGrafter"/>
</dbReference>
<dbReference type="SUPFAM" id="SSF52151">
    <property type="entry name" value="FabD/lysophospholipase-like"/>
    <property type="match status" value="1"/>
</dbReference>
<dbReference type="SMART" id="SM00022">
    <property type="entry name" value="PLAc"/>
    <property type="match status" value="1"/>
</dbReference>
<evidence type="ECO:0000259" key="4">
    <source>
        <dbReference type="PROSITE" id="PS51210"/>
    </source>
</evidence>
<dbReference type="GO" id="GO:0005509">
    <property type="term" value="F:calcium ion binding"/>
    <property type="evidence" value="ECO:0007669"/>
    <property type="project" value="TreeGrafter"/>
</dbReference>
<dbReference type="InterPro" id="IPR016035">
    <property type="entry name" value="Acyl_Trfase/lysoPLipase"/>
</dbReference>
<accession>H3D922</accession>
<feature type="domain" description="PLA2c" evidence="4">
    <location>
        <begin position="11"/>
        <end position="577"/>
    </location>
</feature>
<evidence type="ECO:0000313" key="5">
    <source>
        <dbReference type="Ensembl" id="ENSTNIP00000017013.1"/>
    </source>
</evidence>
<keyword evidence="3" id="KW-0442">Lipid degradation</keyword>
<dbReference type="STRING" id="99883.ENSTNIP00000017013"/>
<name>H3D922_TETNG</name>
<dbReference type="AlphaFoldDB" id="H3D922"/>
<dbReference type="Proteomes" id="UP000007303">
    <property type="component" value="Unassembled WGS sequence"/>
</dbReference>
<proteinExistence type="predicted"/>
<dbReference type="PANTHER" id="PTHR10728:SF39">
    <property type="entry name" value="CYTOSOLIC PHOSPHOLIPASE A2 GAMMA"/>
    <property type="match status" value="1"/>
</dbReference>
<organism evidence="5 6">
    <name type="scientific">Tetraodon nigroviridis</name>
    <name type="common">Spotted green pufferfish</name>
    <name type="synonym">Chelonodon nigroviridis</name>
    <dbReference type="NCBI Taxonomy" id="99883"/>
    <lineage>
        <taxon>Eukaryota</taxon>
        <taxon>Metazoa</taxon>
        <taxon>Chordata</taxon>
        <taxon>Craniata</taxon>
        <taxon>Vertebrata</taxon>
        <taxon>Euteleostomi</taxon>
        <taxon>Actinopterygii</taxon>
        <taxon>Neopterygii</taxon>
        <taxon>Teleostei</taxon>
        <taxon>Neoteleostei</taxon>
        <taxon>Acanthomorphata</taxon>
        <taxon>Eupercaria</taxon>
        <taxon>Tetraodontiformes</taxon>
        <taxon>Tetradontoidea</taxon>
        <taxon>Tetraodontidae</taxon>
        <taxon>Tetraodon</taxon>
    </lineage>
</organism>
<dbReference type="InParanoid" id="H3D922"/>
<dbReference type="GO" id="GO:0005544">
    <property type="term" value="F:calcium-dependent phospholipid binding"/>
    <property type="evidence" value="ECO:0007669"/>
    <property type="project" value="TreeGrafter"/>
</dbReference>
<protein>
    <recommendedName>
        <fullName evidence="4">PLA2c domain-containing protein</fullName>
    </recommendedName>
</protein>
<dbReference type="Gene3D" id="3.40.1090.10">
    <property type="entry name" value="Cytosolic phospholipase A2 catalytic domain"/>
    <property type="match status" value="1"/>
</dbReference>
<reference evidence="5" key="2">
    <citation type="submission" date="2025-08" db="UniProtKB">
        <authorList>
            <consortium name="Ensembl"/>
        </authorList>
    </citation>
    <scope>IDENTIFICATION</scope>
</reference>
<keyword evidence="1 3" id="KW-0378">Hydrolase</keyword>
<keyword evidence="6" id="KW-1185">Reference proteome</keyword>
<dbReference type="Pfam" id="PF01735">
    <property type="entry name" value="PLA2_B"/>
    <property type="match status" value="1"/>
</dbReference>